<dbReference type="GO" id="GO:0016020">
    <property type="term" value="C:membrane"/>
    <property type="evidence" value="ECO:0007669"/>
    <property type="project" value="UniProtKB-SubCell"/>
</dbReference>
<feature type="transmembrane region" description="Helical" evidence="7">
    <location>
        <begin position="281"/>
        <end position="304"/>
    </location>
</feature>
<feature type="transmembrane region" description="Helical" evidence="7">
    <location>
        <begin position="87"/>
        <end position="103"/>
    </location>
</feature>
<dbReference type="PROSITE" id="PS50850">
    <property type="entry name" value="MFS"/>
    <property type="match status" value="1"/>
</dbReference>
<feature type="domain" description="Major facilitator superfamily (MFS) profile" evidence="8">
    <location>
        <begin position="50"/>
        <end position="465"/>
    </location>
</feature>
<dbReference type="Pfam" id="PF07690">
    <property type="entry name" value="MFS_1"/>
    <property type="match status" value="1"/>
</dbReference>
<dbReference type="PANTHER" id="PTHR43791:SF91">
    <property type="entry name" value="MAJOR FACILITATOR SUPERFAMILY (MFS) PROFILE DOMAIN-CONTAINING PROTEIN-RELATED"/>
    <property type="match status" value="1"/>
</dbReference>
<dbReference type="PANTHER" id="PTHR43791">
    <property type="entry name" value="PERMEASE-RELATED"/>
    <property type="match status" value="1"/>
</dbReference>
<evidence type="ECO:0000256" key="5">
    <source>
        <dbReference type="ARBA" id="ARBA00023136"/>
    </source>
</evidence>
<dbReference type="GeneID" id="19977502"/>
<feature type="transmembrane region" description="Helical" evidence="7">
    <location>
        <begin position="50"/>
        <end position="67"/>
    </location>
</feature>
<dbReference type="InterPro" id="IPR020846">
    <property type="entry name" value="MFS_dom"/>
</dbReference>
<dbReference type="GO" id="GO:0022857">
    <property type="term" value="F:transmembrane transporter activity"/>
    <property type="evidence" value="ECO:0007669"/>
    <property type="project" value="InterPro"/>
</dbReference>
<evidence type="ECO:0000256" key="4">
    <source>
        <dbReference type="ARBA" id="ARBA00022989"/>
    </source>
</evidence>
<feature type="transmembrane region" description="Helical" evidence="7">
    <location>
        <begin position="437"/>
        <end position="458"/>
    </location>
</feature>
<protein>
    <recommendedName>
        <fullName evidence="8">Major facilitator superfamily (MFS) profile domain-containing protein</fullName>
    </recommendedName>
</protein>
<feature type="transmembrane region" description="Helical" evidence="7">
    <location>
        <begin position="405"/>
        <end position="425"/>
    </location>
</feature>
<feature type="transmembrane region" description="Helical" evidence="7">
    <location>
        <begin position="209"/>
        <end position="231"/>
    </location>
</feature>
<accession>W2S8Z4</accession>
<evidence type="ECO:0000313" key="9">
    <source>
        <dbReference type="EMBL" id="ETN44493.1"/>
    </source>
</evidence>
<reference evidence="9 10" key="1">
    <citation type="submission" date="2013-03" db="EMBL/GenBank/DDBJ databases">
        <title>The Genome Sequence of Phialophora europaea CBS 101466.</title>
        <authorList>
            <consortium name="The Broad Institute Genomics Platform"/>
            <person name="Cuomo C."/>
            <person name="de Hoog S."/>
            <person name="Gorbushina A."/>
            <person name="Walker B."/>
            <person name="Young S.K."/>
            <person name="Zeng Q."/>
            <person name="Gargeya S."/>
            <person name="Fitzgerald M."/>
            <person name="Haas B."/>
            <person name="Abouelleil A."/>
            <person name="Allen A.W."/>
            <person name="Alvarado L."/>
            <person name="Arachchi H.M."/>
            <person name="Berlin A.M."/>
            <person name="Chapman S.B."/>
            <person name="Gainer-Dewar J."/>
            <person name="Goldberg J."/>
            <person name="Griggs A."/>
            <person name="Gujja S."/>
            <person name="Hansen M."/>
            <person name="Howarth C."/>
            <person name="Imamovic A."/>
            <person name="Ireland A."/>
            <person name="Larimer J."/>
            <person name="McCowan C."/>
            <person name="Murphy C."/>
            <person name="Pearson M."/>
            <person name="Poon T.W."/>
            <person name="Priest M."/>
            <person name="Roberts A."/>
            <person name="Saif S."/>
            <person name="Shea T."/>
            <person name="Sisk P."/>
            <person name="Sykes S."/>
            <person name="Wortman J."/>
            <person name="Nusbaum C."/>
            <person name="Birren B."/>
        </authorList>
    </citation>
    <scope>NUCLEOTIDE SEQUENCE [LARGE SCALE GENOMIC DNA]</scope>
    <source>
        <strain evidence="9 10">CBS 101466</strain>
    </source>
</reference>
<sequence>MAALNAEPEKADFPDLSGNNSNDEVENAGTRVIVDKMTERKLMTKIDKRIIPMVMWIYLMNFMDRVSIGNARLYGMEDDLGLTGDQFQLAVSILFVTYCLFETPSNMIIKRLQPAYYIAGLCVAWGLVATFSAFVQNLGGLIACRLLLGFFEAGFFPGIILYLTTFYNKGNIALRISYFFATSAVSGAAGGLVAYGIGNMDGTAGWRAWRYILLFNGIPTVLTGLLIPFVLPNSPQTAKFLTDDDRRNMVLLREAETGQTKSAQELHWPDVKAGMLDWKTYAYGLTQFCNNAMLYGFSAFLPTIIRGIGDWSVAEVQLLTIPVYGIGAITYLICSRISDITQIRGPFAAGGQLVATVGYAMLIANHSPGLSFTGCMFVGMGCYVANGTPVAWLSTNNPRYGKRAYASGVQLSMGNSAGVAAPFLFTNAMAPEYRPGYGATIGLLGFAMSTMTTLHLYYRTVNARRERGEEDWKFEGKTEEEVAELGDLSPRFRYTL</sequence>
<keyword evidence="3 7" id="KW-0812">Transmembrane</keyword>
<keyword evidence="2" id="KW-0813">Transport</keyword>
<name>W2S8Z4_CYPE1</name>
<feature type="transmembrane region" description="Helical" evidence="7">
    <location>
        <begin position="115"/>
        <end position="134"/>
    </location>
</feature>
<evidence type="ECO:0000256" key="3">
    <source>
        <dbReference type="ARBA" id="ARBA00022692"/>
    </source>
</evidence>
<dbReference type="OrthoDB" id="2962993at2759"/>
<feature type="transmembrane region" description="Helical" evidence="7">
    <location>
        <begin position="176"/>
        <end position="197"/>
    </location>
</feature>
<dbReference type="Proteomes" id="UP000030752">
    <property type="component" value="Unassembled WGS sequence"/>
</dbReference>
<dbReference type="AlphaFoldDB" id="W2S8Z4"/>
<evidence type="ECO:0000256" key="7">
    <source>
        <dbReference type="SAM" id="Phobius"/>
    </source>
</evidence>
<dbReference type="InParanoid" id="W2S8Z4"/>
<feature type="transmembrane region" description="Helical" evidence="7">
    <location>
        <begin position="316"/>
        <end position="334"/>
    </location>
</feature>
<evidence type="ECO:0000256" key="6">
    <source>
        <dbReference type="SAM" id="MobiDB-lite"/>
    </source>
</evidence>
<evidence type="ECO:0000256" key="2">
    <source>
        <dbReference type="ARBA" id="ARBA00022448"/>
    </source>
</evidence>
<dbReference type="eggNOG" id="KOG2533">
    <property type="taxonomic scope" value="Eukaryota"/>
</dbReference>
<dbReference type="HOGENOM" id="CLU_001265_0_1_1"/>
<evidence type="ECO:0000259" key="8">
    <source>
        <dbReference type="PROSITE" id="PS50850"/>
    </source>
</evidence>
<feature type="transmembrane region" description="Helical" evidence="7">
    <location>
        <begin position="346"/>
        <end position="364"/>
    </location>
</feature>
<comment type="subcellular location">
    <subcellularLocation>
        <location evidence="1">Membrane</location>
        <topology evidence="1">Multi-pass membrane protein</topology>
    </subcellularLocation>
</comment>
<dbReference type="RefSeq" id="XP_008713056.1">
    <property type="nucleotide sequence ID" value="XM_008714834.1"/>
</dbReference>
<evidence type="ECO:0000313" key="10">
    <source>
        <dbReference type="Proteomes" id="UP000030752"/>
    </source>
</evidence>
<gene>
    <name evidence="9" type="ORF">HMPREF1541_10163</name>
</gene>
<dbReference type="SUPFAM" id="SSF103473">
    <property type="entry name" value="MFS general substrate transporter"/>
    <property type="match status" value="1"/>
</dbReference>
<organism evidence="9 10">
    <name type="scientific">Cyphellophora europaea (strain CBS 101466)</name>
    <name type="common">Phialophora europaea</name>
    <dbReference type="NCBI Taxonomy" id="1220924"/>
    <lineage>
        <taxon>Eukaryota</taxon>
        <taxon>Fungi</taxon>
        <taxon>Dikarya</taxon>
        <taxon>Ascomycota</taxon>
        <taxon>Pezizomycotina</taxon>
        <taxon>Eurotiomycetes</taxon>
        <taxon>Chaetothyriomycetidae</taxon>
        <taxon>Chaetothyriales</taxon>
        <taxon>Cyphellophoraceae</taxon>
        <taxon>Cyphellophora</taxon>
    </lineage>
</organism>
<feature type="transmembrane region" description="Helical" evidence="7">
    <location>
        <begin position="370"/>
        <end position="393"/>
    </location>
</feature>
<feature type="region of interest" description="Disordered" evidence="6">
    <location>
        <begin position="1"/>
        <end position="24"/>
    </location>
</feature>
<keyword evidence="5 7" id="KW-0472">Membrane</keyword>
<dbReference type="InterPro" id="IPR011701">
    <property type="entry name" value="MFS"/>
</dbReference>
<proteinExistence type="predicted"/>
<evidence type="ECO:0000256" key="1">
    <source>
        <dbReference type="ARBA" id="ARBA00004141"/>
    </source>
</evidence>
<feature type="transmembrane region" description="Helical" evidence="7">
    <location>
        <begin position="140"/>
        <end position="164"/>
    </location>
</feature>
<dbReference type="VEuPathDB" id="FungiDB:HMPREF1541_10163"/>
<dbReference type="EMBL" id="KB822714">
    <property type="protein sequence ID" value="ETN44493.1"/>
    <property type="molecule type" value="Genomic_DNA"/>
</dbReference>
<keyword evidence="4 7" id="KW-1133">Transmembrane helix</keyword>
<dbReference type="Gene3D" id="1.20.1250.20">
    <property type="entry name" value="MFS general substrate transporter like domains"/>
    <property type="match status" value="2"/>
</dbReference>
<dbReference type="InterPro" id="IPR036259">
    <property type="entry name" value="MFS_trans_sf"/>
</dbReference>
<dbReference type="FunFam" id="1.20.1250.20:FF:000057">
    <property type="entry name" value="MFS general substrate transporter"/>
    <property type="match status" value="1"/>
</dbReference>
<keyword evidence="10" id="KW-1185">Reference proteome</keyword>